<reference evidence="2 3" key="1">
    <citation type="journal article" date="2013" name="Int. J. Syst. Evol. Microbiol.">
        <title>Roseomonas aerophila sp. nov., isolated from air.</title>
        <authorList>
            <person name="Kim S.J."/>
            <person name="Weon H.Y."/>
            <person name="Ahn J.H."/>
            <person name="Hong S.B."/>
            <person name="Seok S.J."/>
            <person name="Whang K.S."/>
            <person name="Kwon S.W."/>
        </authorList>
    </citation>
    <scope>NUCLEOTIDE SEQUENCE [LARGE SCALE GENOMIC DNA]</scope>
    <source>
        <strain evidence="2 3">NBRC 108923</strain>
    </source>
</reference>
<feature type="domain" description="VOC" evidence="1">
    <location>
        <begin position="15"/>
        <end position="140"/>
    </location>
</feature>
<dbReference type="EMBL" id="JACTVA010000059">
    <property type="protein sequence ID" value="MBC9209537.1"/>
    <property type="molecule type" value="Genomic_DNA"/>
</dbReference>
<dbReference type="Pfam" id="PF00903">
    <property type="entry name" value="Glyoxalase"/>
    <property type="match status" value="1"/>
</dbReference>
<dbReference type="PANTHER" id="PTHR35006">
    <property type="entry name" value="GLYOXALASE FAMILY PROTEIN (AFU_ORTHOLOGUE AFUA_5G14830)"/>
    <property type="match status" value="1"/>
</dbReference>
<protein>
    <submittedName>
        <fullName evidence="2">VOC family protein</fullName>
    </submittedName>
</protein>
<dbReference type="CDD" id="cd07262">
    <property type="entry name" value="VOC_like"/>
    <property type="match status" value="1"/>
</dbReference>
<dbReference type="Proteomes" id="UP000626026">
    <property type="component" value="Unassembled WGS sequence"/>
</dbReference>
<organism evidence="2 3">
    <name type="scientific">Teichococcus aerophilus</name>
    <dbReference type="NCBI Taxonomy" id="1224513"/>
    <lineage>
        <taxon>Bacteria</taxon>
        <taxon>Pseudomonadati</taxon>
        <taxon>Pseudomonadota</taxon>
        <taxon>Alphaproteobacteria</taxon>
        <taxon>Acetobacterales</taxon>
        <taxon>Roseomonadaceae</taxon>
        <taxon>Roseomonas</taxon>
    </lineage>
</organism>
<dbReference type="Gene3D" id="3.10.180.10">
    <property type="entry name" value="2,3-Dihydroxybiphenyl 1,2-Dioxygenase, domain 1"/>
    <property type="match status" value="1"/>
</dbReference>
<comment type="caution">
    <text evidence="2">The sequence shown here is derived from an EMBL/GenBank/DDBJ whole genome shotgun (WGS) entry which is preliminary data.</text>
</comment>
<dbReference type="SUPFAM" id="SSF54593">
    <property type="entry name" value="Glyoxalase/Bleomycin resistance protein/Dihydroxybiphenyl dioxygenase"/>
    <property type="match status" value="1"/>
</dbReference>
<sequence>MTVKSEAPRYAGDAILDHIEFAVADAERSRRFYEEALRPFDMTFIIRVGPERTRTGGTRYGLGRDGYPRIWFHDGEAPGSPMHLALATTDRRIVDAFHVGALAAGGADNGPPGVRELYHSDYYAAFVLDPDGNNIEAVCQEPDQEVTPGP</sequence>
<accession>A0ABR7RSI9</accession>
<dbReference type="InterPro" id="IPR029068">
    <property type="entry name" value="Glyas_Bleomycin-R_OHBP_Dase"/>
</dbReference>
<dbReference type="PROSITE" id="PS51819">
    <property type="entry name" value="VOC"/>
    <property type="match status" value="1"/>
</dbReference>
<name>A0ABR7RSI9_9PROT</name>
<dbReference type="RefSeq" id="WP_187786671.1">
    <property type="nucleotide sequence ID" value="NZ_JACTVA010000059.1"/>
</dbReference>
<dbReference type="PANTHER" id="PTHR35006:SF2">
    <property type="entry name" value="GLYOXALASE FAMILY PROTEIN (AFU_ORTHOLOGUE AFUA_5G14830)"/>
    <property type="match status" value="1"/>
</dbReference>
<dbReference type="InterPro" id="IPR004360">
    <property type="entry name" value="Glyas_Fos-R_dOase_dom"/>
</dbReference>
<keyword evidence="3" id="KW-1185">Reference proteome</keyword>
<proteinExistence type="predicted"/>
<evidence type="ECO:0000313" key="3">
    <source>
        <dbReference type="Proteomes" id="UP000626026"/>
    </source>
</evidence>
<dbReference type="InterPro" id="IPR037523">
    <property type="entry name" value="VOC_core"/>
</dbReference>
<evidence type="ECO:0000259" key="1">
    <source>
        <dbReference type="PROSITE" id="PS51819"/>
    </source>
</evidence>
<evidence type="ECO:0000313" key="2">
    <source>
        <dbReference type="EMBL" id="MBC9209537.1"/>
    </source>
</evidence>
<gene>
    <name evidence="2" type="ORF">IBL26_22015</name>
</gene>